<feature type="transmembrane region" description="Helical" evidence="9">
    <location>
        <begin position="306"/>
        <end position="329"/>
    </location>
</feature>
<evidence type="ECO:0000256" key="4">
    <source>
        <dbReference type="ARBA" id="ARBA00022475"/>
    </source>
</evidence>
<feature type="transmembrane region" description="Helical" evidence="9">
    <location>
        <begin position="367"/>
        <end position="390"/>
    </location>
</feature>
<evidence type="ECO:0000256" key="6">
    <source>
        <dbReference type="ARBA" id="ARBA00022692"/>
    </source>
</evidence>
<dbReference type="EMBL" id="JAGINW010000001">
    <property type="protein sequence ID" value="MBP2327735.1"/>
    <property type="molecule type" value="Genomic_DNA"/>
</dbReference>
<dbReference type="InterPro" id="IPR020846">
    <property type="entry name" value="MFS_dom"/>
</dbReference>
<dbReference type="CDD" id="cd17471">
    <property type="entry name" value="MFS_Set"/>
    <property type="match status" value="1"/>
</dbReference>
<dbReference type="PROSITE" id="PS50850">
    <property type="entry name" value="MFS"/>
    <property type="match status" value="1"/>
</dbReference>
<reference evidence="11 12" key="1">
    <citation type="submission" date="2021-03" db="EMBL/GenBank/DDBJ databases">
        <title>Sequencing the genomes of 1000 actinobacteria strains.</title>
        <authorList>
            <person name="Klenk H.-P."/>
        </authorList>
    </citation>
    <scope>NUCLEOTIDE SEQUENCE [LARGE SCALE GENOMIC DNA]</scope>
    <source>
        <strain evidence="11 12">DSM 46670</strain>
    </source>
</reference>
<keyword evidence="4" id="KW-1003">Cell membrane</keyword>
<feature type="transmembrane region" description="Helical" evidence="9">
    <location>
        <begin position="341"/>
        <end position="361"/>
    </location>
</feature>
<evidence type="ECO:0000256" key="3">
    <source>
        <dbReference type="ARBA" id="ARBA00022448"/>
    </source>
</evidence>
<dbReference type="RefSeq" id="WP_307855471.1">
    <property type="nucleotide sequence ID" value="NZ_JAGINW010000001.1"/>
</dbReference>
<feature type="transmembrane region" description="Helical" evidence="9">
    <location>
        <begin position="141"/>
        <end position="159"/>
    </location>
</feature>
<feature type="transmembrane region" description="Helical" evidence="9">
    <location>
        <begin position="107"/>
        <end position="129"/>
    </location>
</feature>
<feature type="transmembrane region" description="Helical" evidence="9">
    <location>
        <begin position="83"/>
        <end position="101"/>
    </location>
</feature>
<dbReference type="InterPro" id="IPR036259">
    <property type="entry name" value="MFS_trans_sf"/>
</dbReference>
<keyword evidence="6 9" id="KW-0812">Transmembrane</keyword>
<dbReference type="PANTHER" id="PTHR23535:SF2">
    <property type="entry name" value="SUGAR EFFLUX TRANSPORTER A-RELATED"/>
    <property type="match status" value="1"/>
</dbReference>
<feature type="domain" description="Major facilitator superfamily (MFS) profile" evidence="10">
    <location>
        <begin position="213"/>
        <end position="396"/>
    </location>
</feature>
<comment type="subcellular location">
    <subcellularLocation>
        <location evidence="1">Cell membrane</location>
        <topology evidence="1">Multi-pass membrane protein</topology>
    </subcellularLocation>
</comment>
<evidence type="ECO:0000259" key="10">
    <source>
        <dbReference type="PROSITE" id="PS50850"/>
    </source>
</evidence>
<evidence type="ECO:0000256" key="1">
    <source>
        <dbReference type="ARBA" id="ARBA00004651"/>
    </source>
</evidence>
<evidence type="ECO:0000256" key="2">
    <source>
        <dbReference type="ARBA" id="ARBA00006523"/>
    </source>
</evidence>
<keyword evidence="3" id="KW-0813">Transport</keyword>
<keyword evidence="7 9" id="KW-1133">Transmembrane helix</keyword>
<proteinExistence type="inferred from homology"/>
<keyword evidence="5" id="KW-0762">Sugar transport</keyword>
<feature type="transmembrane region" description="Helical" evidence="9">
    <location>
        <begin position="252"/>
        <end position="274"/>
    </location>
</feature>
<protein>
    <submittedName>
        <fullName evidence="11">SET family sugar efflux transporter-like MFS transporter</fullName>
    </submittedName>
</protein>
<evidence type="ECO:0000256" key="8">
    <source>
        <dbReference type="ARBA" id="ARBA00023136"/>
    </source>
</evidence>
<evidence type="ECO:0000256" key="9">
    <source>
        <dbReference type="SAM" id="Phobius"/>
    </source>
</evidence>
<feature type="transmembrane region" description="Helical" evidence="9">
    <location>
        <begin position="50"/>
        <end position="71"/>
    </location>
</feature>
<comment type="similarity">
    <text evidence="2">Belongs to the major facilitator superfamily. Set transporter family.</text>
</comment>
<dbReference type="PANTHER" id="PTHR23535">
    <property type="entry name" value="SUGAR EFFLUX TRANSPORTER A-RELATED"/>
    <property type="match status" value="1"/>
</dbReference>
<dbReference type="SUPFAM" id="SSF103473">
    <property type="entry name" value="MFS general substrate transporter"/>
    <property type="match status" value="1"/>
</dbReference>
<gene>
    <name evidence="11" type="ORF">JOF56_008120</name>
</gene>
<keyword evidence="12" id="KW-1185">Reference proteome</keyword>
<feature type="transmembrane region" description="Helical" evidence="9">
    <location>
        <begin position="215"/>
        <end position="240"/>
    </location>
</feature>
<accession>A0ABS4TTK8</accession>
<dbReference type="Gene3D" id="1.20.1250.20">
    <property type="entry name" value="MFS general substrate transporter like domains"/>
    <property type="match status" value="2"/>
</dbReference>
<evidence type="ECO:0000313" key="11">
    <source>
        <dbReference type="EMBL" id="MBP2327735.1"/>
    </source>
</evidence>
<name>A0ABS4TTK8_9PSEU</name>
<evidence type="ECO:0000256" key="7">
    <source>
        <dbReference type="ARBA" id="ARBA00022989"/>
    </source>
</evidence>
<evidence type="ECO:0000313" key="12">
    <source>
        <dbReference type="Proteomes" id="UP001519332"/>
    </source>
</evidence>
<organism evidence="11 12">
    <name type="scientific">Kibdelosporangium banguiense</name>
    <dbReference type="NCBI Taxonomy" id="1365924"/>
    <lineage>
        <taxon>Bacteria</taxon>
        <taxon>Bacillati</taxon>
        <taxon>Actinomycetota</taxon>
        <taxon>Actinomycetes</taxon>
        <taxon>Pseudonocardiales</taxon>
        <taxon>Pseudonocardiaceae</taxon>
        <taxon>Kibdelosporangium</taxon>
    </lineage>
</organism>
<dbReference type="Pfam" id="PF07690">
    <property type="entry name" value="MFS_1"/>
    <property type="match status" value="1"/>
</dbReference>
<dbReference type="Proteomes" id="UP001519332">
    <property type="component" value="Unassembled WGS sequence"/>
</dbReference>
<feature type="transmembrane region" description="Helical" evidence="9">
    <location>
        <begin position="171"/>
        <end position="194"/>
    </location>
</feature>
<feature type="transmembrane region" description="Helical" evidence="9">
    <location>
        <begin position="16"/>
        <end position="38"/>
    </location>
</feature>
<dbReference type="InterPro" id="IPR011701">
    <property type="entry name" value="MFS"/>
</dbReference>
<comment type="caution">
    <text evidence="11">The sequence shown here is derived from an EMBL/GenBank/DDBJ whole genome shotgun (WGS) entry which is preliminary data.</text>
</comment>
<evidence type="ECO:0000256" key="5">
    <source>
        <dbReference type="ARBA" id="ARBA00022597"/>
    </source>
</evidence>
<feature type="transmembrane region" description="Helical" evidence="9">
    <location>
        <begin position="281"/>
        <end position="300"/>
    </location>
</feature>
<sequence>MTVASETRSPLSLKSLLPLASASVAVGLAMALAMPFMALFLTTEVGASPVALGTFLLISPLAGLVASTVLGRVSDSRAVRRNLLVVGGAAGAGGSALFAVLRNYWILLAVSVTLLAVASSLLSQVFAYARQATERSSSTRAPLVISGFRTLLSLAWVGGPPLAALLMAKTGYVGLYLASAGFYGLVAVVTMRLPELGSATTGQADSDRGMLRPQVVLAVAAFVLLQGSVTLSVNAVPLLVTDVLHGTAGDAGLILGLCAALEIPLILGFGMLAVRIEQHRIVCFGAVVALAYHVVMFTTSSTAQVAVAQVLNAIVISAIMGVGISYFQALAPDRPGLTTTLYTNTITVGVMVSGPLLGLAQEIGYRTAYLMCLAMSALGLILLVTAGMTARRESVR</sequence>
<keyword evidence="8 9" id="KW-0472">Membrane</keyword>